<evidence type="ECO:0000313" key="9">
    <source>
        <dbReference type="Proteomes" id="UP000197138"/>
    </source>
</evidence>
<dbReference type="Proteomes" id="UP000197138">
    <property type="component" value="Unassembled WGS sequence"/>
</dbReference>
<dbReference type="PROSITE" id="PS50172">
    <property type="entry name" value="BRCT"/>
    <property type="match status" value="1"/>
</dbReference>
<dbReference type="SUPFAM" id="SSF52113">
    <property type="entry name" value="BRCT domain"/>
    <property type="match status" value="1"/>
</dbReference>
<dbReference type="InterPro" id="IPR039189">
    <property type="entry name" value="Fcp1"/>
</dbReference>
<comment type="catalytic activity">
    <reaction evidence="6">
        <text>O-phospho-L-threonyl-[protein] + H2O = L-threonyl-[protein] + phosphate</text>
        <dbReference type="Rhea" id="RHEA:47004"/>
        <dbReference type="Rhea" id="RHEA-COMP:11060"/>
        <dbReference type="Rhea" id="RHEA-COMP:11605"/>
        <dbReference type="ChEBI" id="CHEBI:15377"/>
        <dbReference type="ChEBI" id="CHEBI:30013"/>
        <dbReference type="ChEBI" id="CHEBI:43474"/>
        <dbReference type="ChEBI" id="CHEBI:61977"/>
        <dbReference type="EC" id="3.1.3.16"/>
    </reaction>
</comment>
<dbReference type="PANTHER" id="PTHR23081:SF36">
    <property type="entry name" value="RNA POLYMERASE II SUBUNIT A C-TERMINAL DOMAIN PHOSPHATASE"/>
    <property type="match status" value="1"/>
</dbReference>
<protein>
    <recommendedName>
        <fullName evidence="2">protein-serine/threonine phosphatase</fullName>
        <ecNumber evidence="2">3.1.3.16</ecNumber>
    </recommendedName>
</protein>
<evidence type="ECO:0000256" key="3">
    <source>
        <dbReference type="ARBA" id="ARBA00022801"/>
    </source>
</evidence>
<comment type="catalytic activity">
    <reaction evidence="5">
        <text>O-phospho-L-seryl-[protein] + H2O = L-seryl-[protein] + phosphate</text>
        <dbReference type="Rhea" id="RHEA:20629"/>
        <dbReference type="Rhea" id="RHEA-COMP:9863"/>
        <dbReference type="Rhea" id="RHEA-COMP:11604"/>
        <dbReference type="ChEBI" id="CHEBI:15377"/>
        <dbReference type="ChEBI" id="CHEBI:29999"/>
        <dbReference type="ChEBI" id="CHEBI:43474"/>
        <dbReference type="ChEBI" id="CHEBI:83421"/>
        <dbReference type="EC" id="3.1.3.16"/>
    </reaction>
</comment>
<keyword evidence="3" id="KW-0378">Hydrolase</keyword>
<gene>
    <name evidence="8" type="ORF">CDL15_Pgr018414</name>
</gene>
<evidence type="ECO:0000313" key="8">
    <source>
        <dbReference type="EMBL" id="OWM77847.1"/>
    </source>
</evidence>
<dbReference type="GO" id="GO:0005634">
    <property type="term" value="C:nucleus"/>
    <property type="evidence" value="ECO:0007669"/>
    <property type="project" value="UniProtKB-SubCell"/>
</dbReference>
<evidence type="ECO:0000259" key="7">
    <source>
        <dbReference type="PROSITE" id="PS50172"/>
    </source>
</evidence>
<dbReference type="GO" id="GO:0008420">
    <property type="term" value="F:RNA polymerase II CTD heptapeptide repeat phosphatase activity"/>
    <property type="evidence" value="ECO:0007669"/>
    <property type="project" value="InterPro"/>
</dbReference>
<dbReference type="PANTHER" id="PTHR23081">
    <property type="entry name" value="RNA POLYMERASE II CTD PHOSPHATASE"/>
    <property type="match status" value="1"/>
</dbReference>
<evidence type="ECO:0000256" key="5">
    <source>
        <dbReference type="ARBA" id="ARBA00047761"/>
    </source>
</evidence>
<feature type="domain" description="BRCT" evidence="7">
    <location>
        <begin position="331"/>
        <end position="415"/>
    </location>
</feature>
<proteinExistence type="predicted"/>
<comment type="subcellular location">
    <subcellularLocation>
        <location evidence="1">Nucleus</location>
    </subcellularLocation>
</comment>
<keyword evidence="4" id="KW-0539">Nucleus</keyword>
<dbReference type="Gene3D" id="3.40.50.10190">
    <property type="entry name" value="BRCT domain"/>
    <property type="match status" value="1"/>
</dbReference>
<evidence type="ECO:0000256" key="6">
    <source>
        <dbReference type="ARBA" id="ARBA00048336"/>
    </source>
</evidence>
<reference evidence="9" key="1">
    <citation type="journal article" date="2017" name="Plant J.">
        <title>The pomegranate (Punica granatum L.) genome and the genomics of punicalagin biosynthesis.</title>
        <authorList>
            <person name="Qin G."/>
            <person name="Xu C."/>
            <person name="Ming R."/>
            <person name="Tang H."/>
            <person name="Guyot R."/>
            <person name="Kramer E.M."/>
            <person name="Hu Y."/>
            <person name="Yi X."/>
            <person name="Qi Y."/>
            <person name="Xu X."/>
            <person name="Gao Z."/>
            <person name="Pan H."/>
            <person name="Jian J."/>
            <person name="Tian Y."/>
            <person name="Yue Z."/>
            <person name="Xu Y."/>
        </authorList>
    </citation>
    <scope>NUCLEOTIDE SEQUENCE [LARGE SCALE GENOMIC DNA]</scope>
    <source>
        <strain evidence="9">cv. Dabenzi</strain>
    </source>
</reference>
<dbReference type="EC" id="3.1.3.16" evidence="2"/>
<sequence>MAGNIDGNLAAPHYVMFRLLCSIVNISDELNDQGKHSDMIQLEDPSHGLEEESQDDGSAGQYSLSLKPSLDDPGFDLILLLLGLAAGSSRFASFGIRALALIQLLDGYDEASGSSSCKLKWGSLMKKEEKIALKPIKEKPTNKFQPNGKENGHIASQFLDSDGRNATLLSLPPNQKEEEQLQIKRPIGEKSSSRFASHRPRSVALSGVSYSSQKLEMTLGPSQKTTLAYASGNSNSKPRDDMEGAWLNHSRNLMLMKPYTFFDRGRWRLMHDMPNASMNFTSSTSPSMMDEGEHDGPLALILEVLREIHCRYFESDPRVGGTDIRTLLHELRTKVLQDCVILFPAAKTREMEMARELGASCTSILYLSVTHVVSEDLTLSESQWALQKNMFLVHPEWVVSSYRLFRRQSEEQYSLVRAP</sequence>
<dbReference type="AlphaFoldDB" id="A0A218WYH0"/>
<name>A0A218WYH0_PUNGR</name>
<dbReference type="InterPro" id="IPR001357">
    <property type="entry name" value="BRCT_dom"/>
</dbReference>
<evidence type="ECO:0000256" key="4">
    <source>
        <dbReference type="ARBA" id="ARBA00023242"/>
    </source>
</evidence>
<comment type="caution">
    <text evidence="8">The sequence shown here is derived from an EMBL/GenBank/DDBJ whole genome shotgun (WGS) entry which is preliminary data.</text>
</comment>
<evidence type="ECO:0000256" key="2">
    <source>
        <dbReference type="ARBA" id="ARBA00013081"/>
    </source>
</evidence>
<accession>A0A218WYH0</accession>
<evidence type="ECO:0000256" key="1">
    <source>
        <dbReference type="ARBA" id="ARBA00004123"/>
    </source>
</evidence>
<organism evidence="8 9">
    <name type="scientific">Punica granatum</name>
    <name type="common">Pomegranate</name>
    <dbReference type="NCBI Taxonomy" id="22663"/>
    <lineage>
        <taxon>Eukaryota</taxon>
        <taxon>Viridiplantae</taxon>
        <taxon>Streptophyta</taxon>
        <taxon>Embryophyta</taxon>
        <taxon>Tracheophyta</taxon>
        <taxon>Spermatophyta</taxon>
        <taxon>Magnoliopsida</taxon>
        <taxon>eudicotyledons</taxon>
        <taxon>Gunneridae</taxon>
        <taxon>Pentapetalae</taxon>
        <taxon>rosids</taxon>
        <taxon>malvids</taxon>
        <taxon>Myrtales</taxon>
        <taxon>Lythraceae</taxon>
        <taxon>Punica</taxon>
    </lineage>
</organism>
<dbReference type="Pfam" id="PF00533">
    <property type="entry name" value="BRCT"/>
    <property type="match status" value="1"/>
</dbReference>
<dbReference type="EMBL" id="MTKT01002507">
    <property type="protein sequence ID" value="OWM77847.1"/>
    <property type="molecule type" value="Genomic_DNA"/>
</dbReference>
<dbReference type="InterPro" id="IPR036420">
    <property type="entry name" value="BRCT_dom_sf"/>
</dbReference>